<proteinExistence type="predicted"/>
<reference evidence="1" key="1">
    <citation type="submission" date="2015-06" db="EMBL/GenBank/DDBJ databases">
        <authorList>
            <person name="Joergensen T."/>
        </authorList>
    </citation>
    <scope>NUCLEOTIDE SEQUENCE</scope>
    <source>
        <strain evidence="1">RGRH1793</strain>
    </source>
</reference>
<name>A0A0H5Q968_9ZZZZ</name>
<reference evidence="1" key="2">
    <citation type="submission" date="2015-07" db="EMBL/GenBank/DDBJ databases">
        <title>Plasmids, circular viruses and viroids from rat gut.</title>
        <authorList>
            <person name="Jorgensen T.J."/>
            <person name="Hansen M.A."/>
            <person name="Xu Z."/>
            <person name="Tabak M.A."/>
            <person name="Sorensen S.J."/>
            <person name="Hansen L.H."/>
        </authorList>
    </citation>
    <scope>NUCLEOTIDE SEQUENCE</scope>
    <source>
        <strain evidence="1">RGRH1793</strain>
    </source>
</reference>
<dbReference type="AlphaFoldDB" id="A0A0H5Q968"/>
<accession>A0A0H5Q968</accession>
<evidence type="ECO:0000313" key="1">
    <source>
        <dbReference type="EMBL" id="CRY97925.1"/>
    </source>
</evidence>
<dbReference type="EMBL" id="LN854292">
    <property type="protein sequence ID" value="CRY97925.1"/>
    <property type="molecule type" value="Genomic_DNA"/>
</dbReference>
<sequence length="170" mass="17670">MRFQMALVAAGFRLTVQLKDTSASTSVLQYELQGADYAAASANAAIILTALDAVTNSNVAQYQVSAVFVENAFALPVSAENAVKAEVNGIVSGAPNKTAQFRIPAPSISIFSSSTGAGYNIVDLDSANLQAYAQIFEVGGQAYISDGENLADVSGNLTSGKRITVKSRNP</sequence>
<protein>
    <submittedName>
        <fullName evidence="1">Uncharacterized protein</fullName>
    </submittedName>
</protein>
<organism evidence="1">
    <name type="scientific">uncultured prokaryote</name>
    <dbReference type="NCBI Taxonomy" id="198431"/>
    <lineage>
        <taxon>unclassified sequences</taxon>
        <taxon>environmental samples</taxon>
    </lineage>
</organism>